<comment type="caution">
    <text evidence="2">The sequence shown here is derived from an EMBL/GenBank/DDBJ whole genome shotgun (WGS) entry which is preliminary data.</text>
</comment>
<organism evidence="2 3">
    <name type="scientific">Ilyodon furcidens</name>
    <name type="common">goldbreast splitfin</name>
    <dbReference type="NCBI Taxonomy" id="33524"/>
    <lineage>
        <taxon>Eukaryota</taxon>
        <taxon>Metazoa</taxon>
        <taxon>Chordata</taxon>
        <taxon>Craniata</taxon>
        <taxon>Vertebrata</taxon>
        <taxon>Euteleostomi</taxon>
        <taxon>Actinopterygii</taxon>
        <taxon>Neopterygii</taxon>
        <taxon>Teleostei</taxon>
        <taxon>Neoteleostei</taxon>
        <taxon>Acanthomorphata</taxon>
        <taxon>Ovalentaria</taxon>
        <taxon>Atherinomorphae</taxon>
        <taxon>Cyprinodontiformes</taxon>
        <taxon>Goodeidae</taxon>
        <taxon>Ilyodon</taxon>
    </lineage>
</organism>
<keyword evidence="3" id="KW-1185">Reference proteome</keyword>
<accession>A0ABV0UMV6</accession>
<gene>
    <name evidence="2" type="ORF">ILYODFUR_031378</name>
</gene>
<dbReference type="EMBL" id="JAHRIQ010074368">
    <property type="protein sequence ID" value="MEQ2245765.1"/>
    <property type="molecule type" value="Genomic_DNA"/>
</dbReference>
<dbReference type="Proteomes" id="UP001482620">
    <property type="component" value="Unassembled WGS sequence"/>
</dbReference>
<evidence type="ECO:0000313" key="3">
    <source>
        <dbReference type="Proteomes" id="UP001482620"/>
    </source>
</evidence>
<evidence type="ECO:0000256" key="1">
    <source>
        <dbReference type="SAM" id="MobiDB-lite"/>
    </source>
</evidence>
<feature type="region of interest" description="Disordered" evidence="1">
    <location>
        <begin position="74"/>
        <end position="144"/>
    </location>
</feature>
<feature type="non-terminal residue" evidence="2">
    <location>
        <position position="1"/>
    </location>
</feature>
<proteinExistence type="predicted"/>
<feature type="compositionally biased region" description="Polar residues" evidence="1">
    <location>
        <begin position="95"/>
        <end position="105"/>
    </location>
</feature>
<protein>
    <submittedName>
        <fullName evidence="2">Uncharacterized protein</fullName>
    </submittedName>
</protein>
<reference evidence="2 3" key="1">
    <citation type="submission" date="2021-06" db="EMBL/GenBank/DDBJ databases">
        <authorList>
            <person name="Palmer J.M."/>
        </authorList>
    </citation>
    <scope>NUCLEOTIDE SEQUENCE [LARGE SCALE GENOMIC DNA]</scope>
    <source>
        <strain evidence="3">if_2019</strain>
        <tissue evidence="2">Muscle</tissue>
    </source>
</reference>
<sequence>PAEDDSETFLLFGSLFEATMIDRKIGDRPISFEFSIGNHGNVLESPGQPSIASPAVTRRRKALDIPDTSDVFGSFPLIPPPISPSSPLLSKESSDTGVSSKSTTPPERPLIVEGNSCWRNDSTQPNGHGKGSTYDAVAQAARVP</sequence>
<name>A0ABV0UMV6_9TELE</name>
<evidence type="ECO:0000313" key="2">
    <source>
        <dbReference type="EMBL" id="MEQ2245765.1"/>
    </source>
</evidence>
<feature type="compositionally biased region" description="Polar residues" evidence="1">
    <location>
        <begin position="117"/>
        <end position="126"/>
    </location>
</feature>